<comment type="subcellular location">
    <subcellularLocation>
        <location evidence="1">Nucleus</location>
    </subcellularLocation>
</comment>
<dbReference type="FunFam" id="1.10.10.60:FF:000002">
    <property type="entry name" value="Myb family transcription factor"/>
    <property type="match status" value="1"/>
</dbReference>
<accession>A0AAW2LF61</accession>
<keyword evidence="6" id="KW-0539">Nucleus</keyword>
<dbReference type="InterPro" id="IPR006447">
    <property type="entry name" value="Myb_dom_plants"/>
</dbReference>
<dbReference type="GO" id="GO:0003677">
    <property type="term" value="F:DNA binding"/>
    <property type="evidence" value="ECO:0007669"/>
    <property type="project" value="InterPro"/>
</dbReference>
<keyword evidence="4" id="KW-0175">Coiled coil</keyword>
<organism evidence="9">
    <name type="scientific">Sesamum radiatum</name>
    <name type="common">Black benniseed</name>
    <dbReference type="NCBI Taxonomy" id="300843"/>
    <lineage>
        <taxon>Eukaryota</taxon>
        <taxon>Viridiplantae</taxon>
        <taxon>Streptophyta</taxon>
        <taxon>Embryophyta</taxon>
        <taxon>Tracheophyta</taxon>
        <taxon>Spermatophyta</taxon>
        <taxon>Magnoliopsida</taxon>
        <taxon>eudicotyledons</taxon>
        <taxon>Gunneridae</taxon>
        <taxon>Pentapetalae</taxon>
        <taxon>asterids</taxon>
        <taxon>lamiids</taxon>
        <taxon>Lamiales</taxon>
        <taxon>Pedaliaceae</taxon>
        <taxon>Sesamum</taxon>
    </lineage>
</organism>
<evidence type="ECO:0000259" key="8">
    <source>
        <dbReference type="PROSITE" id="PS51294"/>
    </source>
</evidence>
<dbReference type="NCBIfam" id="TIGR01557">
    <property type="entry name" value="myb_SHAQKYF"/>
    <property type="match status" value="1"/>
</dbReference>
<evidence type="ECO:0000256" key="2">
    <source>
        <dbReference type="ARBA" id="ARBA00006783"/>
    </source>
</evidence>
<evidence type="ECO:0000256" key="3">
    <source>
        <dbReference type="ARBA" id="ARBA00023015"/>
    </source>
</evidence>
<evidence type="ECO:0000256" key="6">
    <source>
        <dbReference type="ARBA" id="ARBA00023242"/>
    </source>
</evidence>
<dbReference type="Pfam" id="PF00249">
    <property type="entry name" value="Myb_DNA-binding"/>
    <property type="match status" value="1"/>
</dbReference>
<feature type="region of interest" description="Disordered" evidence="7">
    <location>
        <begin position="369"/>
        <end position="408"/>
    </location>
</feature>
<comment type="similarity">
    <text evidence="2">Belongs to the MYB-CC family.</text>
</comment>
<evidence type="ECO:0000256" key="4">
    <source>
        <dbReference type="ARBA" id="ARBA00023054"/>
    </source>
</evidence>
<dbReference type="EMBL" id="JACGWJ010000025">
    <property type="protein sequence ID" value="KAL0316868.1"/>
    <property type="molecule type" value="Genomic_DNA"/>
</dbReference>
<feature type="domain" description="HTH myb-type" evidence="8">
    <location>
        <begin position="234"/>
        <end position="292"/>
    </location>
</feature>
<reference evidence="9" key="2">
    <citation type="journal article" date="2024" name="Plant">
        <title>Genomic evolution and insights into agronomic trait innovations of Sesamum species.</title>
        <authorList>
            <person name="Miao H."/>
            <person name="Wang L."/>
            <person name="Qu L."/>
            <person name="Liu H."/>
            <person name="Sun Y."/>
            <person name="Le M."/>
            <person name="Wang Q."/>
            <person name="Wei S."/>
            <person name="Zheng Y."/>
            <person name="Lin W."/>
            <person name="Duan Y."/>
            <person name="Cao H."/>
            <person name="Xiong S."/>
            <person name="Wang X."/>
            <person name="Wei L."/>
            <person name="Li C."/>
            <person name="Ma Q."/>
            <person name="Ju M."/>
            <person name="Zhao R."/>
            <person name="Li G."/>
            <person name="Mu C."/>
            <person name="Tian Q."/>
            <person name="Mei H."/>
            <person name="Zhang T."/>
            <person name="Gao T."/>
            <person name="Zhang H."/>
        </authorList>
    </citation>
    <scope>NUCLEOTIDE SEQUENCE</scope>
    <source>
        <strain evidence="9">G02</strain>
    </source>
</reference>
<dbReference type="AlphaFoldDB" id="A0AAW2LF61"/>
<dbReference type="SUPFAM" id="SSF46689">
    <property type="entry name" value="Homeodomain-like"/>
    <property type="match status" value="1"/>
</dbReference>
<dbReference type="GO" id="GO:0005634">
    <property type="term" value="C:nucleus"/>
    <property type="evidence" value="ECO:0007669"/>
    <property type="project" value="UniProtKB-SubCell"/>
</dbReference>
<evidence type="ECO:0000256" key="5">
    <source>
        <dbReference type="ARBA" id="ARBA00023163"/>
    </source>
</evidence>
<proteinExistence type="inferred from homology"/>
<feature type="compositionally biased region" description="Acidic residues" evidence="7">
    <location>
        <begin position="398"/>
        <end position="408"/>
    </location>
</feature>
<keyword evidence="3" id="KW-0805">Transcription regulation</keyword>
<dbReference type="InterPro" id="IPR025756">
    <property type="entry name" value="Myb_CC_LHEQLE"/>
</dbReference>
<dbReference type="Gene3D" id="1.10.10.60">
    <property type="entry name" value="Homeodomain-like"/>
    <property type="match status" value="1"/>
</dbReference>
<dbReference type="InterPro" id="IPR017930">
    <property type="entry name" value="Myb_dom"/>
</dbReference>
<sequence>MKGMQDSDGFRCDYALEFPDCFPQSYAAQQGAVPMGLFDQSAAREGGLQRQNFWLSNPSSPMISRIASPAPAFYATEVYMGLSQFDFQGNNTTCCSQEFKNPNLSVPSYQQTRTSFFGDSSPETEPDIHLASVMETQASSGSEYIRPEGSYGNPFCIVRESDQILHLKKKLLGDLDDENMGSPSIPFDANQDLGLSQSLYTSHLTNVQQFGMPPGCLPTTSGNNSGSPGAVPSSKTRIRWTQDLHDRFVESVNRLGGPDKATPKAILKLMETDGLTILHVKSHLQKYRNVKSGPESVEGRSEKKTSTNNVAQMDVETGMQLKEALQMQLDVQRHLREQLEIQRNLQMRIEEQAKQLKEMFDQQQRKIRNLKESTDSKSTCPNNFSSTVEDPEVLISEGSDDDMLFPSR</sequence>
<dbReference type="Pfam" id="PF14379">
    <property type="entry name" value="Myb_CC_LHEQLE"/>
    <property type="match status" value="1"/>
</dbReference>
<dbReference type="InterPro" id="IPR046955">
    <property type="entry name" value="PHR1-like"/>
</dbReference>
<evidence type="ECO:0000256" key="7">
    <source>
        <dbReference type="SAM" id="MobiDB-lite"/>
    </source>
</evidence>
<reference evidence="9" key="1">
    <citation type="submission" date="2020-06" db="EMBL/GenBank/DDBJ databases">
        <authorList>
            <person name="Li T."/>
            <person name="Hu X."/>
            <person name="Zhang T."/>
            <person name="Song X."/>
            <person name="Zhang H."/>
            <person name="Dai N."/>
            <person name="Sheng W."/>
            <person name="Hou X."/>
            <person name="Wei L."/>
        </authorList>
    </citation>
    <scope>NUCLEOTIDE SEQUENCE</scope>
    <source>
        <strain evidence="9">G02</strain>
        <tissue evidence="9">Leaf</tissue>
    </source>
</reference>
<name>A0AAW2LF61_SESRA</name>
<protein>
    <submittedName>
        <fullName evidence="9">Myb family transcription factor PHL5</fullName>
    </submittedName>
</protein>
<dbReference type="PANTHER" id="PTHR31499">
    <property type="entry name" value="MYB FAMILY TRANSCRIPTION FACTOR PHL11"/>
    <property type="match status" value="1"/>
</dbReference>
<dbReference type="InterPro" id="IPR009057">
    <property type="entry name" value="Homeodomain-like_sf"/>
</dbReference>
<dbReference type="InterPro" id="IPR001005">
    <property type="entry name" value="SANT/Myb"/>
</dbReference>
<gene>
    <name evidence="9" type="ORF">Sradi_5565000</name>
</gene>
<feature type="compositionally biased region" description="Polar residues" evidence="7">
    <location>
        <begin position="376"/>
        <end position="388"/>
    </location>
</feature>
<evidence type="ECO:0000313" key="9">
    <source>
        <dbReference type="EMBL" id="KAL0316868.1"/>
    </source>
</evidence>
<keyword evidence="5" id="KW-0804">Transcription</keyword>
<comment type="caution">
    <text evidence="9">The sequence shown here is derived from an EMBL/GenBank/DDBJ whole genome shotgun (WGS) entry which is preliminary data.</text>
</comment>
<evidence type="ECO:0000256" key="1">
    <source>
        <dbReference type="ARBA" id="ARBA00004123"/>
    </source>
</evidence>
<dbReference type="PANTHER" id="PTHR31499:SF85">
    <property type="entry name" value="TRANSCRIPTION FACTOR MYB-RELATED FAMILY"/>
    <property type="match status" value="1"/>
</dbReference>
<dbReference type="PROSITE" id="PS51294">
    <property type="entry name" value="HTH_MYB"/>
    <property type="match status" value="1"/>
</dbReference>
<dbReference type="GO" id="GO:0003700">
    <property type="term" value="F:DNA-binding transcription factor activity"/>
    <property type="evidence" value="ECO:0007669"/>
    <property type="project" value="InterPro"/>
</dbReference>